<proteinExistence type="inferred from homology"/>
<name>A0ABT3ZLR2_9BURK</name>
<evidence type="ECO:0000256" key="6">
    <source>
        <dbReference type="ARBA" id="ARBA00022723"/>
    </source>
</evidence>
<dbReference type="Pfam" id="PF07687">
    <property type="entry name" value="M20_dimer"/>
    <property type="match status" value="1"/>
</dbReference>
<accession>A0ABT3ZLR2</accession>
<keyword evidence="8" id="KW-0862">Zinc</keyword>
<dbReference type="Proteomes" id="UP001082899">
    <property type="component" value="Unassembled WGS sequence"/>
</dbReference>
<evidence type="ECO:0000256" key="1">
    <source>
        <dbReference type="ARBA" id="ARBA00001947"/>
    </source>
</evidence>
<protein>
    <submittedName>
        <fullName evidence="11">Acetylornithine deacetylase</fullName>
        <ecNumber evidence="11">3.5.1.16</ecNumber>
    </submittedName>
</protein>
<evidence type="ECO:0000256" key="8">
    <source>
        <dbReference type="ARBA" id="ARBA00022833"/>
    </source>
</evidence>
<comment type="similarity">
    <text evidence="2">Belongs to the peptidase M20A family. ArgE subfamily.</text>
</comment>
<keyword evidence="6" id="KW-0479">Metal-binding</keyword>
<reference evidence="11" key="1">
    <citation type="submission" date="2022-11" db="EMBL/GenBank/DDBJ databases">
        <title>Robbsia betulipollinis sp. nov., isolated from pollen of birch (Betula pendula).</title>
        <authorList>
            <person name="Shi H."/>
            <person name="Ambika Manirajan B."/>
            <person name="Ratering S."/>
            <person name="Geissler-Plaum R."/>
            <person name="Schnell S."/>
        </authorList>
    </citation>
    <scope>NUCLEOTIDE SEQUENCE</scope>
    <source>
        <strain evidence="11">Bb-Pol-6</strain>
    </source>
</reference>
<evidence type="ECO:0000313" key="12">
    <source>
        <dbReference type="Proteomes" id="UP001082899"/>
    </source>
</evidence>
<sequence>MTDTAASLRDPAQDVFAPAAPVLATAIDLLRRLVAFPTLSRQSNLELIEFVRAYLADLGVESRLVYNAERSRANLYATIGPTTRGGLCLSGHSDVVPVAGQPWTSDPFTLVEREGRLYGRGSADMKGYIACVLASVPGFLAGVRTVPIHIAISYDEEIGCVGVRDLLAELENDPAKPIGCIIGEPTSMRAAVAHKGKHAYRCGVHGLAGHSSQPEKGVNAIEYAAEMITHLRGIGREIQREGPFDATFAPPYTTIQTGTVKGGVAVNVVPDQCSFDFEIRQLPGDDGAAHAKRLKQFALEQLLDDMRAVYPEAAIELTALSAYPGLTDQTSDAANRLKALCGHALGLGELGRHALSFGTEGGLFQEIGIPTLICGPGSIDQAHKADEFVEVAQMMQCCEFLARLPEQLMQD</sequence>
<gene>
    <name evidence="11" type="primary">argE</name>
    <name evidence="11" type="ORF">OVY01_06505</name>
</gene>
<evidence type="ECO:0000256" key="3">
    <source>
        <dbReference type="ARBA" id="ARBA00022490"/>
    </source>
</evidence>
<dbReference type="NCBIfam" id="NF005710">
    <property type="entry name" value="PRK07522.1"/>
    <property type="match status" value="1"/>
</dbReference>
<evidence type="ECO:0000256" key="9">
    <source>
        <dbReference type="ARBA" id="ARBA00023285"/>
    </source>
</evidence>
<evidence type="ECO:0000256" key="2">
    <source>
        <dbReference type="ARBA" id="ARBA00005691"/>
    </source>
</evidence>
<evidence type="ECO:0000256" key="7">
    <source>
        <dbReference type="ARBA" id="ARBA00022801"/>
    </source>
</evidence>
<dbReference type="SUPFAM" id="SSF53187">
    <property type="entry name" value="Zn-dependent exopeptidases"/>
    <property type="match status" value="1"/>
</dbReference>
<dbReference type="Pfam" id="PF01546">
    <property type="entry name" value="Peptidase_M20"/>
    <property type="match status" value="1"/>
</dbReference>
<dbReference type="InterPro" id="IPR001261">
    <property type="entry name" value="ArgE/DapE_CS"/>
</dbReference>
<feature type="domain" description="Peptidase M20 dimerisation" evidence="10">
    <location>
        <begin position="192"/>
        <end position="302"/>
    </location>
</feature>
<dbReference type="EC" id="3.5.1.16" evidence="11"/>
<dbReference type="InterPro" id="IPR002933">
    <property type="entry name" value="Peptidase_M20"/>
</dbReference>
<dbReference type="GO" id="GO:0008777">
    <property type="term" value="F:acetylornithine deacetylase activity"/>
    <property type="evidence" value="ECO:0007669"/>
    <property type="project" value="UniProtKB-EC"/>
</dbReference>
<evidence type="ECO:0000259" key="10">
    <source>
        <dbReference type="Pfam" id="PF07687"/>
    </source>
</evidence>
<keyword evidence="4" id="KW-0055">Arginine biosynthesis</keyword>
<evidence type="ECO:0000256" key="4">
    <source>
        <dbReference type="ARBA" id="ARBA00022571"/>
    </source>
</evidence>
<dbReference type="SUPFAM" id="SSF55031">
    <property type="entry name" value="Bacterial exopeptidase dimerisation domain"/>
    <property type="match status" value="1"/>
</dbReference>
<dbReference type="RefSeq" id="WP_267846550.1">
    <property type="nucleotide sequence ID" value="NZ_JAPMXC010000001.1"/>
</dbReference>
<keyword evidence="3" id="KW-0963">Cytoplasm</keyword>
<dbReference type="InterPro" id="IPR036264">
    <property type="entry name" value="Bact_exopeptidase_dim_dom"/>
</dbReference>
<comment type="caution">
    <text evidence="11">The sequence shown here is derived from an EMBL/GenBank/DDBJ whole genome shotgun (WGS) entry which is preliminary data.</text>
</comment>
<dbReference type="PANTHER" id="PTHR43808">
    <property type="entry name" value="ACETYLORNITHINE DEACETYLASE"/>
    <property type="match status" value="1"/>
</dbReference>
<keyword evidence="5" id="KW-0028">Amino-acid biosynthesis</keyword>
<dbReference type="InterPro" id="IPR011650">
    <property type="entry name" value="Peptidase_M20_dimer"/>
</dbReference>
<dbReference type="NCBIfam" id="TIGR01892">
    <property type="entry name" value="AcOrn-deacetyl"/>
    <property type="match status" value="1"/>
</dbReference>
<dbReference type="PANTHER" id="PTHR43808:SF31">
    <property type="entry name" value="N-ACETYL-L-CITRULLINE DEACETYLASE"/>
    <property type="match status" value="1"/>
</dbReference>
<dbReference type="InterPro" id="IPR050072">
    <property type="entry name" value="Peptidase_M20A"/>
</dbReference>
<dbReference type="InterPro" id="IPR010169">
    <property type="entry name" value="AcOrn-deacetyl"/>
</dbReference>
<comment type="cofactor">
    <cofactor evidence="1">
        <name>Zn(2+)</name>
        <dbReference type="ChEBI" id="CHEBI:29105"/>
    </cofactor>
</comment>
<keyword evidence="9" id="KW-0170">Cobalt</keyword>
<dbReference type="EMBL" id="JAPMXC010000001">
    <property type="protein sequence ID" value="MCY0386885.1"/>
    <property type="molecule type" value="Genomic_DNA"/>
</dbReference>
<evidence type="ECO:0000256" key="5">
    <source>
        <dbReference type="ARBA" id="ARBA00022605"/>
    </source>
</evidence>
<organism evidence="11 12">
    <name type="scientific">Robbsia betulipollinis</name>
    <dbReference type="NCBI Taxonomy" id="2981849"/>
    <lineage>
        <taxon>Bacteria</taxon>
        <taxon>Pseudomonadati</taxon>
        <taxon>Pseudomonadota</taxon>
        <taxon>Betaproteobacteria</taxon>
        <taxon>Burkholderiales</taxon>
        <taxon>Burkholderiaceae</taxon>
        <taxon>Robbsia</taxon>
    </lineage>
</organism>
<dbReference type="CDD" id="cd03894">
    <property type="entry name" value="M20_ArgE"/>
    <property type="match status" value="1"/>
</dbReference>
<dbReference type="Gene3D" id="3.30.70.360">
    <property type="match status" value="1"/>
</dbReference>
<keyword evidence="12" id="KW-1185">Reference proteome</keyword>
<dbReference type="PROSITE" id="PS00759">
    <property type="entry name" value="ARGE_DAPE_CPG2_2"/>
    <property type="match status" value="1"/>
</dbReference>
<evidence type="ECO:0000313" key="11">
    <source>
        <dbReference type="EMBL" id="MCY0386885.1"/>
    </source>
</evidence>
<dbReference type="Gene3D" id="3.40.630.10">
    <property type="entry name" value="Zn peptidases"/>
    <property type="match status" value="1"/>
</dbReference>
<keyword evidence="7 11" id="KW-0378">Hydrolase</keyword>